<dbReference type="InterPro" id="IPR000086">
    <property type="entry name" value="NUDIX_hydrolase_dom"/>
</dbReference>
<sequence length="206" mass="23931">MYKVFLNDRLIQIGAPEKITINKPSVTFSNGVEKDEIKKWFLSFLKDDFQEVYLLHPRPEYFFEIFRSSFREISAAGGVVKSGNKILFIFRRGKWDLPKGKIDKGETPEIAALREVEEECGISGHEIIKPLPSTFHIYESPYSGNTGEWIFKETFWFEMNYTGTFSGKPQTEEDILEVKWVTPEKLDPVIANTYANLKQIIELYRS</sequence>
<dbReference type="InterPro" id="IPR015797">
    <property type="entry name" value="NUDIX_hydrolase-like_dom_sf"/>
</dbReference>
<dbReference type="InterPro" id="IPR020476">
    <property type="entry name" value="Nudix_hydrolase"/>
</dbReference>
<dbReference type="Pfam" id="PF00293">
    <property type="entry name" value="NUDIX"/>
    <property type="match status" value="1"/>
</dbReference>
<dbReference type="PROSITE" id="PS00893">
    <property type="entry name" value="NUDIX_BOX"/>
    <property type="match status" value="1"/>
</dbReference>
<dbReference type="CDD" id="cd03673">
    <property type="entry name" value="NUDIX_Ap6A_hydrolase"/>
    <property type="match status" value="1"/>
</dbReference>
<evidence type="ECO:0000256" key="2">
    <source>
        <dbReference type="RuleBase" id="RU003476"/>
    </source>
</evidence>
<dbReference type="AlphaFoldDB" id="A0A1M6BDM8"/>
<dbReference type="STRING" id="1168035.SAMN05444280_102181"/>
<comment type="similarity">
    <text evidence="2">Belongs to the Nudix hydrolase family.</text>
</comment>
<reference evidence="4 5" key="1">
    <citation type="submission" date="2016-11" db="EMBL/GenBank/DDBJ databases">
        <authorList>
            <person name="Jaros S."/>
            <person name="Januszkiewicz K."/>
            <person name="Wedrychowicz H."/>
        </authorList>
    </citation>
    <scope>NUCLEOTIDE SEQUENCE [LARGE SCALE GENOMIC DNA]</scope>
    <source>
        <strain evidence="4 5">DSM 27063</strain>
    </source>
</reference>
<evidence type="ECO:0000313" key="4">
    <source>
        <dbReference type="EMBL" id="SHI46864.1"/>
    </source>
</evidence>
<dbReference type="PRINTS" id="PR00502">
    <property type="entry name" value="NUDIXFAMILY"/>
</dbReference>
<evidence type="ECO:0000256" key="1">
    <source>
        <dbReference type="ARBA" id="ARBA00022801"/>
    </source>
</evidence>
<dbReference type="RefSeq" id="WP_073164842.1">
    <property type="nucleotide sequence ID" value="NZ_FQZE01000002.1"/>
</dbReference>
<feature type="domain" description="Nudix hydrolase" evidence="3">
    <location>
        <begin position="69"/>
        <end position="202"/>
    </location>
</feature>
<gene>
    <name evidence="4" type="ORF">SAMN05444280_102181</name>
</gene>
<dbReference type="PROSITE" id="PS51462">
    <property type="entry name" value="NUDIX"/>
    <property type="match status" value="1"/>
</dbReference>
<dbReference type="PANTHER" id="PTHR43736">
    <property type="entry name" value="ADP-RIBOSE PYROPHOSPHATASE"/>
    <property type="match status" value="1"/>
</dbReference>
<dbReference type="PANTHER" id="PTHR43736:SF1">
    <property type="entry name" value="DIHYDRONEOPTERIN TRIPHOSPHATE DIPHOSPHATASE"/>
    <property type="match status" value="1"/>
</dbReference>
<dbReference type="GO" id="GO:0016787">
    <property type="term" value="F:hydrolase activity"/>
    <property type="evidence" value="ECO:0007669"/>
    <property type="project" value="UniProtKB-KW"/>
</dbReference>
<dbReference type="OrthoDB" id="9816289at2"/>
<dbReference type="Gene3D" id="3.90.79.10">
    <property type="entry name" value="Nucleoside Triphosphate Pyrophosphohydrolase"/>
    <property type="match status" value="1"/>
</dbReference>
<proteinExistence type="inferred from homology"/>
<dbReference type="SUPFAM" id="SSF55811">
    <property type="entry name" value="Nudix"/>
    <property type="match status" value="1"/>
</dbReference>
<dbReference type="EMBL" id="FQZE01000002">
    <property type="protein sequence ID" value="SHI46864.1"/>
    <property type="molecule type" value="Genomic_DNA"/>
</dbReference>
<organism evidence="4 5">
    <name type="scientific">Tangfeifania diversioriginum</name>
    <dbReference type="NCBI Taxonomy" id="1168035"/>
    <lineage>
        <taxon>Bacteria</taxon>
        <taxon>Pseudomonadati</taxon>
        <taxon>Bacteroidota</taxon>
        <taxon>Bacteroidia</taxon>
        <taxon>Marinilabiliales</taxon>
        <taxon>Prolixibacteraceae</taxon>
        <taxon>Tangfeifania</taxon>
    </lineage>
</organism>
<evidence type="ECO:0000259" key="3">
    <source>
        <dbReference type="PROSITE" id="PS51462"/>
    </source>
</evidence>
<keyword evidence="5" id="KW-1185">Reference proteome</keyword>
<evidence type="ECO:0000313" key="5">
    <source>
        <dbReference type="Proteomes" id="UP000184050"/>
    </source>
</evidence>
<keyword evidence="1 2" id="KW-0378">Hydrolase</keyword>
<dbReference type="Proteomes" id="UP000184050">
    <property type="component" value="Unassembled WGS sequence"/>
</dbReference>
<protein>
    <submittedName>
        <fullName evidence="4">ADP-ribose pyrophosphatase YjhB, NUDIX family</fullName>
    </submittedName>
</protein>
<accession>A0A1M6BDM8</accession>
<dbReference type="InterPro" id="IPR020084">
    <property type="entry name" value="NUDIX_hydrolase_CS"/>
</dbReference>
<name>A0A1M6BDM8_9BACT</name>